<dbReference type="SUPFAM" id="SSF47090">
    <property type="entry name" value="PGBD-like"/>
    <property type="match status" value="1"/>
</dbReference>
<evidence type="ECO:0000256" key="1">
    <source>
        <dbReference type="SAM" id="Phobius"/>
    </source>
</evidence>
<dbReference type="InterPro" id="IPR036366">
    <property type="entry name" value="PGBDSf"/>
</dbReference>
<dbReference type="Gene3D" id="1.10.101.10">
    <property type="entry name" value="PGBD-like superfamily/PGBD"/>
    <property type="match status" value="1"/>
</dbReference>
<evidence type="ECO:0000313" key="2">
    <source>
        <dbReference type="EMBL" id="MBB5512918.1"/>
    </source>
</evidence>
<keyword evidence="1" id="KW-0812">Transmembrane</keyword>
<comment type="caution">
    <text evidence="2">The sequence shown here is derived from an EMBL/GenBank/DDBJ whole genome shotgun (WGS) entry which is preliminary data.</text>
</comment>
<keyword evidence="1" id="KW-0472">Membrane</keyword>
<dbReference type="RefSeq" id="WP_183665041.1">
    <property type="nucleotide sequence ID" value="NZ_BAAARH010000021.1"/>
</dbReference>
<feature type="transmembrane region" description="Helical" evidence="1">
    <location>
        <begin position="12"/>
        <end position="39"/>
    </location>
</feature>
<evidence type="ECO:0008006" key="4">
    <source>
        <dbReference type="Google" id="ProtNLM"/>
    </source>
</evidence>
<gene>
    <name evidence="2" type="ORF">HD598_001605</name>
</gene>
<dbReference type="AlphaFoldDB" id="A0A7W8TU89"/>
<accession>A0A7W8TU89</accession>
<evidence type="ECO:0000313" key="3">
    <source>
        <dbReference type="Proteomes" id="UP000580797"/>
    </source>
</evidence>
<keyword evidence="1" id="KW-1133">Transmembrane helix</keyword>
<reference evidence="2 3" key="1">
    <citation type="submission" date="2020-08" db="EMBL/GenBank/DDBJ databases">
        <title>Sequencing the genomes of 1000 actinobacteria strains.</title>
        <authorList>
            <person name="Klenk H.-P."/>
        </authorList>
    </citation>
    <scope>NUCLEOTIDE SEQUENCE [LARGE SCALE GENOMIC DNA]</scope>
    <source>
        <strain evidence="2 3">DSM 105783</strain>
    </source>
</reference>
<dbReference type="Proteomes" id="UP000580797">
    <property type="component" value="Unassembled WGS sequence"/>
</dbReference>
<dbReference type="InterPro" id="IPR036365">
    <property type="entry name" value="PGBD-like_sf"/>
</dbReference>
<protein>
    <recommendedName>
        <fullName evidence="4">Peptidoglycan binding-like domain-containing protein</fullName>
    </recommendedName>
</protein>
<name>A0A7W8TU89_9MICC</name>
<proteinExistence type="predicted"/>
<dbReference type="EMBL" id="JACHDR010000001">
    <property type="protein sequence ID" value="MBB5512918.1"/>
    <property type="molecule type" value="Genomic_DNA"/>
</dbReference>
<sequence>MGSGNKQNTRTSFVALLGGLITAVIIAVASLALLAAVGINNFQATQQPAATTPAITVTAEKGAVEETVDVKVHSLRNASMTLTGAYLGAGVVTGPPLPVGSTIKDGDSILSINEKPVLIIQGEIPAYRPLGPGLKGDDVTQLQEFLVRENFKHWDKKGVFGASTALALAKFYKERNLPVVNENGELTTSLRQAGLPLSRYFFAKSMPLEIAEDCGPAGQQAADFKCVLQSSATSTVISSSADRDLQGMQVLLTSVSGQPVVATVGKPTVKQQATVRKEADTAQEAAQPATERWFSLTGLPKDSAEFAENARVVVQTSAKDGLRIPATAIHEDANGQSFLQSASEADSGEKATTNHPVNVLFCANSYCAIKGEKLAAGMEFSVLE</sequence>
<organism evidence="2 3">
    <name type="scientific">Neomicrococcus aestuarii</name>
    <dbReference type="NCBI Taxonomy" id="556325"/>
    <lineage>
        <taxon>Bacteria</taxon>
        <taxon>Bacillati</taxon>
        <taxon>Actinomycetota</taxon>
        <taxon>Actinomycetes</taxon>
        <taxon>Micrococcales</taxon>
        <taxon>Micrococcaceae</taxon>
        <taxon>Neomicrococcus</taxon>
    </lineage>
</organism>